<evidence type="ECO:0000259" key="2">
    <source>
        <dbReference type="Pfam" id="PF03703"/>
    </source>
</evidence>
<dbReference type="Proteomes" id="UP000543556">
    <property type="component" value="Unassembled WGS sequence"/>
</dbReference>
<keyword evidence="4" id="KW-1185">Reference proteome</keyword>
<proteinExistence type="predicted"/>
<keyword evidence="1" id="KW-1133">Transmembrane helix</keyword>
<dbReference type="AlphaFoldDB" id="A0A7Y7IF55"/>
<feature type="transmembrane region" description="Helical" evidence="1">
    <location>
        <begin position="21"/>
        <end position="41"/>
    </location>
</feature>
<evidence type="ECO:0000256" key="1">
    <source>
        <dbReference type="SAM" id="Phobius"/>
    </source>
</evidence>
<dbReference type="PANTHER" id="PTHR37938">
    <property type="entry name" value="BLL0215 PROTEIN"/>
    <property type="match status" value="1"/>
</dbReference>
<dbReference type="InterPro" id="IPR005182">
    <property type="entry name" value="YdbS-like_PH"/>
</dbReference>
<dbReference type="RefSeq" id="WP_176634068.1">
    <property type="nucleotide sequence ID" value="NZ_JAAMFM010000005.1"/>
</dbReference>
<dbReference type="EMBL" id="JAAMFM010000005">
    <property type="protein sequence ID" value="NVM94334.1"/>
    <property type="molecule type" value="Genomic_DNA"/>
</dbReference>
<name>A0A7Y7IF55_9MICC</name>
<organism evidence="3 4">
    <name type="scientific">Arthrobacter wenxiniae</name>
    <dbReference type="NCBI Taxonomy" id="2713570"/>
    <lineage>
        <taxon>Bacteria</taxon>
        <taxon>Bacillati</taxon>
        <taxon>Actinomycetota</taxon>
        <taxon>Actinomycetes</taxon>
        <taxon>Micrococcales</taxon>
        <taxon>Micrococcaceae</taxon>
        <taxon>Arthrobacter</taxon>
    </lineage>
</organism>
<accession>A0A7Y7IF55</accession>
<evidence type="ECO:0000313" key="4">
    <source>
        <dbReference type="Proteomes" id="UP000543556"/>
    </source>
</evidence>
<keyword evidence="1" id="KW-0472">Membrane</keyword>
<dbReference type="Pfam" id="PF03703">
    <property type="entry name" value="bPH_2"/>
    <property type="match status" value="1"/>
</dbReference>
<dbReference type="PANTHER" id="PTHR37938:SF1">
    <property type="entry name" value="BLL0215 PROTEIN"/>
    <property type="match status" value="1"/>
</dbReference>
<feature type="domain" description="YdbS-like PH" evidence="2">
    <location>
        <begin position="85"/>
        <end position="159"/>
    </location>
</feature>
<protein>
    <submittedName>
        <fullName evidence="3">PH domain-containing protein</fullName>
    </submittedName>
</protein>
<keyword evidence="1" id="KW-0812">Transmembrane</keyword>
<sequence>MRRWLADGEQVQLVCRPHARILACPVAVGLLLVMAASAGLAKLQPAQFAGWAPQAAELRQPAIVLLLTAVGLLLVTYPLRRVVRWANTTYVLTDQRVVVRRGRLRRQQEDFYLARVESMAMRQKLRQRLVGAGDLDFHLAAGGVRTVHEVPHVAEFRNHAHRVWTQLFRESFQQAPGAAYYADGVGSDVDGMKNNLTGKELRKLGRDH</sequence>
<feature type="transmembrane region" description="Helical" evidence="1">
    <location>
        <begin position="61"/>
        <end position="79"/>
    </location>
</feature>
<reference evidence="3 4" key="1">
    <citation type="submission" date="2020-02" db="EMBL/GenBank/DDBJ databases">
        <title>Genome sequence of strain AETb3-4.</title>
        <authorList>
            <person name="Gao J."/>
            <person name="Zhang X."/>
        </authorList>
    </citation>
    <scope>NUCLEOTIDE SEQUENCE [LARGE SCALE GENOMIC DNA]</scope>
    <source>
        <strain evidence="3 4">AETb3-4</strain>
    </source>
</reference>
<comment type="caution">
    <text evidence="3">The sequence shown here is derived from an EMBL/GenBank/DDBJ whole genome shotgun (WGS) entry which is preliminary data.</text>
</comment>
<evidence type="ECO:0000313" key="3">
    <source>
        <dbReference type="EMBL" id="NVM94334.1"/>
    </source>
</evidence>
<gene>
    <name evidence="3" type="ORF">G6034_05305</name>
</gene>